<dbReference type="GO" id="GO:0016757">
    <property type="term" value="F:glycosyltransferase activity"/>
    <property type="evidence" value="ECO:0007669"/>
    <property type="project" value="InterPro"/>
</dbReference>
<organism evidence="2 3">
    <name type="scientific">Sulfurospirillum halorespirans DSM 13726</name>
    <dbReference type="NCBI Taxonomy" id="1193502"/>
    <lineage>
        <taxon>Bacteria</taxon>
        <taxon>Pseudomonadati</taxon>
        <taxon>Campylobacterota</taxon>
        <taxon>Epsilonproteobacteria</taxon>
        <taxon>Campylobacterales</taxon>
        <taxon>Sulfurospirillaceae</taxon>
        <taxon>Sulfurospirillum</taxon>
    </lineage>
</organism>
<dbReference type="PANTHER" id="PTHR12526">
    <property type="entry name" value="GLYCOSYLTRANSFERASE"/>
    <property type="match status" value="1"/>
</dbReference>
<evidence type="ECO:0000313" key="3">
    <source>
        <dbReference type="Proteomes" id="UP000094609"/>
    </source>
</evidence>
<dbReference type="KEGG" id="shal:SHALO_2917"/>
<dbReference type="SUPFAM" id="SSF53756">
    <property type="entry name" value="UDP-Glycosyltransferase/glycogen phosphorylase"/>
    <property type="match status" value="1"/>
</dbReference>
<dbReference type="EMBL" id="CP017111">
    <property type="protein sequence ID" value="AOO66669.1"/>
    <property type="molecule type" value="Genomic_DNA"/>
</dbReference>
<name>A0A1D7TNU3_9BACT</name>
<dbReference type="Proteomes" id="UP000094609">
    <property type="component" value="Chromosome"/>
</dbReference>
<reference evidence="3" key="1">
    <citation type="submission" date="2016-08" db="EMBL/GenBank/DDBJ databases">
        <title>Complete genome sequence of the organohalide-respiring Epsilonproteobacterium Sulfurospirillum halorespirans.</title>
        <authorList>
            <person name="Goris T."/>
            <person name="Zimmermann J."/>
            <person name="Schenz B."/>
            <person name="Lemos M."/>
            <person name="Hackermueller J."/>
            <person name="Diekert G."/>
        </authorList>
    </citation>
    <scope>NUCLEOTIDE SEQUENCE [LARGE SCALE GENOMIC DNA]</scope>
    <source>
        <strain>DSM 13726</strain>
        <strain evidence="3">PCE-M2</strain>
    </source>
</reference>
<dbReference type="RefSeq" id="WP_069479184.1">
    <property type="nucleotide sequence ID" value="NZ_CP017111.1"/>
</dbReference>
<sequence>MKKIAFITHNLCLGGVQKNVALLANTLVNIYAVTIILFENKEVVYALDKSISLLTLPQHTLHLSDKNDLELESVGMELFDIRSRELGTLLKEASFDLVIAFEDYNSLCTLSTLPKKSKAIVSSRVSLEYGYKDRLIHLLPRSFYETHIKALYPKAETVVSVSEGVGEELAKLGISSVSIANGIEIEKLLPLAQEPIAYEGEFFLHVGRFDTAQKAQDALVHAYAKVSDTLQSSLIFVGDGKDRTSVEALVAQYGLEKRIFFIGFDDNPYKYMHKCKGFIFSSHYEGMPNALLEALSLGCAVVAYKFEPSWREFDGKEGILFINRGDIESLSLALVRFEKEPIFKVALEQGAQKIIQAYRHDRCQQQWVTLVKNVVSKEACVCAES</sequence>
<keyword evidence="3" id="KW-1185">Reference proteome</keyword>
<dbReference type="PATRIC" id="fig|1193502.14.peg.2951"/>
<feature type="domain" description="Glycosyl transferase family 1" evidence="1">
    <location>
        <begin position="195"/>
        <end position="353"/>
    </location>
</feature>
<evidence type="ECO:0000259" key="1">
    <source>
        <dbReference type="Pfam" id="PF00534"/>
    </source>
</evidence>
<evidence type="ECO:0000313" key="2">
    <source>
        <dbReference type="EMBL" id="AOO66669.1"/>
    </source>
</evidence>
<dbReference type="InterPro" id="IPR001296">
    <property type="entry name" value="Glyco_trans_1"/>
</dbReference>
<protein>
    <submittedName>
        <fullName evidence="2">Glycosyltransferase</fullName>
    </submittedName>
</protein>
<dbReference type="Pfam" id="PF00534">
    <property type="entry name" value="Glycos_transf_1"/>
    <property type="match status" value="1"/>
</dbReference>
<gene>
    <name evidence="2" type="ORF">SHALO_2917</name>
</gene>
<dbReference type="CDD" id="cd03811">
    <property type="entry name" value="GT4_GT28_WabH-like"/>
    <property type="match status" value="1"/>
</dbReference>
<dbReference type="AlphaFoldDB" id="A0A1D7TNU3"/>
<dbReference type="STRING" id="1193502.SHALO_2917"/>
<proteinExistence type="predicted"/>
<keyword evidence="2" id="KW-0808">Transferase</keyword>
<accession>A0A1D7TNU3</accession>
<dbReference type="Gene3D" id="3.40.50.2000">
    <property type="entry name" value="Glycogen Phosphorylase B"/>
    <property type="match status" value="2"/>
</dbReference>